<organism evidence="1 2">
    <name type="scientific">Eubacterium maltosivorans</name>
    <dbReference type="NCBI Taxonomy" id="2041044"/>
    <lineage>
        <taxon>Bacteria</taxon>
        <taxon>Bacillati</taxon>
        <taxon>Bacillota</taxon>
        <taxon>Clostridia</taxon>
        <taxon>Eubacteriales</taxon>
        <taxon>Eubacteriaceae</taxon>
        <taxon>Eubacterium</taxon>
    </lineage>
</organism>
<sequence length="103" mass="11856">MKDLRELNPYRVKNPFVEAILPLSNPRNSGIFEFKRNGAIMHVIASIDGGREHVSVSFGNKELSEKDIEWLAKQFFKPEELNAVYEGPPGMPEAHTRHLWRQP</sequence>
<proteinExistence type="predicted"/>
<dbReference type="RefSeq" id="WP_096920685.1">
    <property type="nucleotide sequence ID" value="NZ_CP029487.1"/>
</dbReference>
<evidence type="ECO:0000313" key="2">
    <source>
        <dbReference type="Proteomes" id="UP000218387"/>
    </source>
</evidence>
<keyword evidence="2" id="KW-1185">Reference proteome</keyword>
<dbReference type="EMBL" id="CP029487">
    <property type="protein sequence ID" value="QCT71105.1"/>
    <property type="molecule type" value="Genomic_DNA"/>
</dbReference>
<accession>A0A4P9C8W0</accession>
<protein>
    <submittedName>
        <fullName evidence="1">Uncharacterized protein</fullName>
    </submittedName>
</protein>
<dbReference type="Proteomes" id="UP000218387">
    <property type="component" value="Chromosome"/>
</dbReference>
<evidence type="ECO:0000313" key="1">
    <source>
        <dbReference type="EMBL" id="QCT71105.1"/>
    </source>
</evidence>
<reference evidence="1 2" key="1">
    <citation type="submission" date="2018-05" db="EMBL/GenBank/DDBJ databases">
        <title>Genome comparison of Eubacterium sp.</title>
        <authorList>
            <person name="Feng Y."/>
            <person name="Sanchez-Andrea I."/>
            <person name="Stams A.J.M."/>
            <person name="De Vos W.M."/>
        </authorList>
    </citation>
    <scope>NUCLEOTIDE SEQUENCE [LARGE SCALE GENOMIC DNA]</scope>
    <source>
        <strain evidence="1 2">YI</strain>
    </source>
</reference>
<dbReference type="AlphaFoldDB" id="A0A4P9C8W0"/>
<dbReference type="KEGG" id="emt:CPZ25_007125"/>
<gene>
    <name evidence="1" type="ORF">CPZ25_007125</name>
</gene>
<name>A0A4P9C8W0_EUBML</name>